<dbReference type="PANTHER" id="PTHR30383:SF29">
    <property type="entry name" value="SGNH HYDROLASE-TYPE ESTERASE DOMAIN-CONTAINING PROTEIN"/>
    <property type="match status" value="1"/>
</dbReference>
<dbReference type="Gene3D" id="3.40.50.1110">
    <property type="entry name" value="SGNH hydrolase"/>
    <property type="match status" value="1"/>
</dbReference>
<dbReference type="EMBL" id="SJSM01000012">
    <property type="protein sequence ID" value="TCC93138.1"/>
    <property type="molecule type" value="Genomic_DNA"/>
</dbReference>
<feature type="chain" id="PRO_5020517699" evidence="1">
    <location>
        <begin position="22"/>
        <end position="287"/>
    </location>
</feature>
<feature type="signal peptide" evidence="1">
    <location>
        <begin position="1"/>
        <end position="21"/>
    </location>
</feature>
<dbReference type="Pfam" id="PF13472">
    <property type="entry name" value="Lipase_GDSL_2"/>
    <property type="match status" value="1"/>
</dbReference>
<evidence type="ECO:0000313" key="3">
    <source>
        <dbReference type="EMBL" id="TCC93138.1"/>
    </source>
</evidence>
<evidence type="ECO:0000256" key="1">
    <source>
        <dbReference type="SAM" id="SignalP"/>
    </source>
</evidence>
<dbReference type="SUPFAM" id="SSF52266">
    <property type="entry name" value="SGNH hydrolase"/>
    <property type="match status" value="1"/>
</dbReference>
<protein>
    <submittedName>
        <fullName evidence="3">SGNH/GDSL hydrolase family protein</fullName>
    </submittedName>
</protein>
<dbReference type="PANTHER" id="PTHR30383">
    <property type="entry name" value="THIOESTERASE 1/PROTEASE 1/LYSOPHOSPHOLIPASE L1"/>
    <property type="match status" value="1"/>
</dbReference>
<proteinExistence type="predicted"/>
<dbReference type="InterPro" id="IPR036514">
    <property type="entry name" value="SGNH_hydro_sf"/>
</dbReference>
<dbReference type="GO" id="GO:0016788">
    <property type="term" value="F:hydrolase activity, acting on ester bonds"/>
    <property type="evidence" value="ECO:0007669"/>
    <property type="project" value="UniProtKB-ARBA"/>
</dbReference>
<accession>A0A4R0N0B4</accession>
<keyword evidence="3" id="KW-0378">Hydrolase</keyword>
<dbReference type="InterPro" id="IPR051532">
    <property type="entry name" value="Ester_Hydrolysis_Enzymes"/>
</dbReference>
<dbReference type="AlphaFoldDB" id="A0A4R0N0B4"/>
<dbReference type="Proteomes" id="UP000291117">
    <property type="component" value="Unassembled WGS sequence"/>
</dbReference>
<dbReference type="RefSeq" id="WP_131610512.1">
    <property type="nucleotide sequence ID" value="NZ_SJSM01000012.1"/>
</dbReference>
<comment type="caution">
    <text evidence="3">The sequence shown here is derived from an EMBL/GenBank/DDBJ whole genome shotgun (WGS) entry which is preliminary data.</text>
</comment>
<sequence length="287" mass="31763">MKKTFLALICSFFLFLAYSKAGVGNGDEEKKKVEVPTQSVFEGKSLATFGNSITAAENSWAYQLSSTLKFGNLYNGAVGGAIWSKRERTTGSGKKIRTQNYNDTDFAGISNSNAANPDDLEYQKRINNSAIVHIQKYLSEKTAPIPDFIILSYGTNDLSTEAVLGDTEGVLQEGNLDNLDLNTIAGTVKWCIKTLKNKFPKAKLYVSLPLQAESENRNKNNLKKIGIIKKICDGMSIPYFDCYAESGITQENSKQYLRDGLHPNEDGKKIHADYIIKKLKAANFKSL</sequence>
<feature type="domain" description="SGNH hydrolase-type esterase" evidence="2">
    <location>
        <begin position="49"/>
        <end position="269"/>
    </location>
</feature>
<keyword evidence="4" id="KW-1185">Reference proteome</keyword>
<organism evidence="3 4">
    <name type="scientific">Pedobacter hiemivivus</name>
    <dbReference type="NCBI Taxonomy" id="2530454"/>
    <lineage>
        <taxon>Bacteria</taxon>
        <taxon>Pseudomonadati</taxon>
        <taxon>Bacteroidota</taxon>
        <taxon>Sphingobacteriia</taxon>
        <taxon>Sphingobacteriales</taxon>
        <taxon>Sphingobacteriaceae</taxon>
        <taxon>Pedobacter</taxon>
    </lineage>
</organism>
<name>A0A4R0N0B4_9SPHI</name>
<gene>
    <name evidence="3" type="ORF">EZ444_17920</name>
</gene>
<reference evidence="3 4" key="1">
    <citation type="submission" date="2019-02" db="EMBL/GenBank/DDBJ databases">
        <title>Pedobacter sp. RP-3-8 sp. nov., isolated from Arctic soil.</title>
        <authorList>
            <person name="Dahal R.H."/>
        </authorList>
    </citation>
    <scope>NUCLEOTIDE SEQUENCE [LARGE SCALE GENOMIC DNA]</scope>
    <source>
        <strain evidence="3 4">RP-3-8</strain>
    </source>
</reference>
<evidence type="ECO:0000313" key="4">
    <source>
        <dbReference type="Proteomes" id="UP000291117"/>
    </source>
</evidence>
<keyword evidence="1" id="KW-0732">Signal</keyword>
<dbReference type="OrthoDB" id="1032659at2"/>
<dbReference type="InterPro" id="IPR013830">
    <property type="entry name" value="SGNH_hydro"/>
</dbReference>
<evidence type="ECO:0000259" key="2">
    <source>
        <dbReference type="Pfam" id="PF13472"/>
    </source>
</evidence>
<dbReference type="CDD" id="cd00229">
    <property type="entry name" value="SGNH_hydrolase"/>
    <property type="match status" value="1"/>
</dbReference>